<keyword evidence="2" id="KW-1185">Reference proteome</keyword>
<dbReference type="Proteomes" id="UP001595932">
    <property type="component" value="Unassembled WGS sequence"/>
</dbReference>
<evidence type="ECO:0008006" key="3">
    <source>
        <dbReference type="Google" id="ProtNLM"/>
    </source>
</evidence>
<dbReference type="EMBL" id="JBHSGL010000005">
    <property type="protein sequence ID" value="MFC4712956.1"/>
    <property type="molecule type" value="Genomic_DNA"/>
</dbReference>
<protein>
    <recommendedName>
        <fullName evidence="3">DUF4330 domain-containing protein</fullName>
    </recommendedName>
</protein>
<comment type="caution">
    <text evidence="1">The sequence shown here is derived from an EMBL/GenBank/DDBJ whole genome shotgun (WGS) entry which is preliminary data.</text>
</comment>
<dbReference type="RefSeq" id="WP_377278492.1">
    <property type="nucleotide sequence ID" value="NZ_JBHSGL010000005.1"/>
</dbReference>
<name>A0ABV9MAT6_9BACL</name>
<evidence type="ECO:0000313" key="2">
    <source>
        <dbReference type="Proteomes" id="UP001595932"/>
    </source>
</evidence>
<accession>A0ABV9MAT6</accession>
<evidence type="ECO:0000313" key="1">
    <source>
        <dbReference type="EMBL" id="MFC4712956.1"/>
    </source>
</evidence>
<organism evidence="1 2">
    <name type="scientific">Planococcus dechangensis</name>
    <dbReference type="NCBI Taxonomy" id="1176255"/>
    <lineage>
        <taxon>Bacteria</taxon>
        <taxon>Bacillati</taxon>
        <taxon>Bacillota</taxon>
        <taxon>Bacilli</taxon>
        <taxon>Bacillales</taxon>
        <taxon>Caryophanaceae</taxon>
        <taxon>Planococcus</taxon>
    </lineage>
</organism>
<proteinExistence type="predicted"/>
<reference evidence="2" key="1">
    <citation type="journal article" date="2019" name="Int. J. Syst. Evol. Microbiol.">
        <title>The Global Catalogue of Microorganisms (GCM) 10K type strain sequencing project: providing services to taxonomists for standard genome sequencing and annotation.</title>
        <authorList>
            <consortium name="The Broad Institute Genomics Platform"/>
            <consortium name="The Broad Institute Genome Sequencing Center for Infectious Disease"/>
            <person name="Wu L."/>
            <person name="Ma J."/>
        </authorList>
    </citation>
    <scope>NUCLEOTIDE SEQUENCE [LARGE SCALE GENOMIC DNA]</scope>
    <source>
        <strain evidence="2">CGMCC 1.12151</strain>
    </source>
</reference>
<gene>
    <name evidence="1" type="ORF">ACFO5U_08805</name>
</gene>
<sequence>MKKLLVLMVILAALVAATFVFLKFNPPLVISTLVSNDERPSVIVSIGNKGWTDIQLLDVAVNDHETPTEAKVQMSNAPQGFTLLDDFQGQLAEQYGVVDIDEAVIKTGTEPSLIFAKQDNGTATEADEIYGISINHDEDIHTVHIKYSYFGISLFEEVDMP</sequence>